<feature type="domain" description="DUF7408" evidence="2">
    <location>
        <begin position="194"/>
        <end position="331"/>
    </location>
</feature>
<evidence type="ECO:0000313" key="3">
    <source>
        <dbReference type="EMBL" id="GIQ66553.1"/>
    </source>
</evidence>
<evidence type="ECO:0000313" key="4">
    <source>
        <dbReference type="Proteomes" id="UP000680304"/>
    </source>
</evidence>
<keyword evidence="1" id="KW-0732">Signal</keyword>
<gene>
    <name evidence="3" type="ORF">PACILC2_51210</name>
</gene>
<dbReference type="InterPro" id="IPR029062">
    <property type="entry name" value="Class_I_gatase-like"/>
</dbReference>
<sequence>MTSSLNRRNGTIAALTALLLLMFGLLQAAPAFADSADAEAGIAVQAETGYQGKAKDMVWQPVKLTLTNRTAKDLKGELAVSVYVPYGGQSTDYVVPVELPRSTPIEVTMMLPGVSLNKDTNRIRFFEGGVKSGKEVKVGLEYLTNQLTASFMIGVVSRDPDTLNFMPTLNQKGYAIEVVPLKAEQLAEQAAAYDMLDALVLNDVPTATLSGEQVEAIVTWVKRGGTLILAGGAGYAKTAEAFADITPVKPGGTETLKALPALESYGGKPLPAGSAVTVSTGELAAGSVIVSENGLPLAAKRAIGRGEALYVAFDPSLEPFASWSGSPAVWAQLLQKICCRCSRDLKWAMTTDSGDCSKSPTCFRR</sequence>
<dbReference type="InterPro" id="IPR055831">
    <property type="entry name" value="DUF7408"/>
</dbReference>
<feature type="chain" id="PRO_5046968317" description="DUF7408 domain-containing protein" evidence="1">
    <location>
        <begin position="29"/>
        <end position="365"/>
    </location>
</feature>
<dbReference type="RefSeq" id="WP_213531116.1">
    <property type="nucleotide sequence ID" value="NZ_BOVJ01000191.1"/>
</dbReference>
<feature type="signal peptide" evidence="1">
    <location>
        <begin position="1"/>
        <end position="28"/>
    </location>
</feature>
<dbReference type="Gene3D" id="3.40.50.880">
    <property type="match status" value="1"/>
</dbReference>
<name>A0ABQ4NE97_9BACL</name>
<reference evidence="3 4" key="1">
    <citation type="submission" date="2021-04" db="EMBL/GenBank/DDBJ databases">
        <title>Draft genome sequence of Paenibacillus cisolokensis, LC2-13A.</title>
        <authorList>
            <person name="Uke A."/>
            <person name="Chhe C."/>
            <person name="Baramee S."/>
            <person name="Kosugi A."/>
        </authorList>
    </citation>
    <scope>NUCLEOTIDE SEQUENCE [LARGE SCALE GENOMIC DNA]</scope>
    <source>
        <strain evidence="3 4">LC2-13A</strain>
    </source>
</reference>
<dbReference type="SUPFAM" id="SSF52317">
    <property type="entry name" value="Class I glutamine amidotransferase-like"/>
    <property type="match status" value="1"/>
</dbReference>
<dbReference type="Proteomes" id="UP000680304">
    <property type="component" value="Unassembled WGS sequence"/>
</dbReference>
<accession>A0ABQ4NE97</accession>
<dbReference type="Pfam" id="PF24157">
    <property type="entry name" value="DUF7408"/>
    <property type="match status" value="1"/>
</dbReference>
<evidence type="ECO:0000256" key="1">
    <source>
        <dbReference type="SAM" id="SignalP"/>
    </source>
</evidence>
<proteinExistence type="predicted"/>
<evidence type="ECO:0000259" key="2">
    <source>
        <dbReference type="Pfam" id="PF24157"/>
    </source>
</evidence>
<protein>
    <recommendedName>
        <fullName evidence="2">DUF7408 domain-containing protein</fullName>
    </recommendedName>
</protein>
<organism evidence="3 4">
    <name type="scientific">Paenibacillus cisolokensis</name>
    <dbReference type="NCBI Taxonomy" id="1658519"/>
    <lineage>
        <taxon>Bacteria</taxon>
        <taxon>Bacillati</taxon>
        <taxon>Bacillota</taxon>
        <taxon>Bacilli</taxon>
        <taxon>Bacillales</taxon>
        <taxon>Paenibacillaceae</taxon>
        <taxon>Paenibacillus</taxon>
    </lineage>
</organism>
<comment type="caution">
    <text evidence="3">The sequence shown here is derived from an EMBL/GenBank/DDBJ whole genome shotgun (WGS) entry which is preliminary data.</text>
</comment>
<dbReference type="EMBL" id="BOVJ01000191">
    <property type="protein sequence ID" value="GIQ66553.1"/>
    <property type="molecule type" value="Genomic_DNA"/>
</dbReference>
<keyword evidence="4" id="KW-1185">Reference proteome</keyword>